<feature type="compositionally biased region" description="Low complexity" evidence="1">
    <location>
        <begin position="110"/>
        <end position="160"/>
    </location>
</feature>
<name>A0A482XG98_LAOST</name>
<dbReference type="PANTHER" id="PTHR22933">
    <property type="entry name" value="FI18007P1-RELATED"/>
    <property type="match status" value="1"/>
</dbReference>
<comment type="caution">
    <text evidence="4">The sequence shown here is derived from an EMBL/GenBank/DDBJ whole genome shotgun (WGS) entry which is preliminary data.</text>
</comment>
<evidence type="ECO:0000256" key="1">
    <source>
        <dbReference type="SAM" id="MobiDB-lite"/>
    </source>
</evidence>
<evidence type="ECO:0000313" key="4">
    <source>
        <dbReference type="EMBL" id="RZF44757.1"/>
    </source>
</evidence>
<dbReference type="Pfam" id="PF01607">
    <property type="entry name" value="CBM_14"/>
    <property type="match status" value="1"/>
</dbReference>
<dbReference type="AlphaFoldDB" id="A0A482XG98"/>
<proteinExistence type="predicted"/>
<feature type="chain" id="PRO_5019823883" description="Chitin-binding type-2 domain-containing protein" evidence="2">
    <location>
        <begin position="25"/>
        <end position="364"/>
    </location>
</feature>
<dbReference type="Proteomes" id="UP000291343">
    <property type="component" value="Unassembled WGS sequence"/>
</dbReference>
<evidence type="ECO:0000313" key="5">
    <source>
        <dbReference type="Proteomes" id="UP000291343"/>
    </source>
</evidence>
<protein>
    <recommendedName>
        <fullName evidence="3">Chitin-binding type-2 domain-containing protein</fullName>
    </recommendedName>
</protein>
<keyword evidence="5" id="KW-1185">Reference proteome</keyword>
<dbReference type="OrthoDB" id="7426044at2759"/>
<sequence>MRWQLSCSTLACAVLAVAVVVTAAEEDDVSDRDKRQTPYYTAALPVRSGSGPGPGPAYKPQPTQQQPRFPAAAFSVAPQPFRSSPIDDHESDEVDRNAVSPTPNYLLNRPQPTTPSSQYRSQTPQPQQQQQASRSRPNSQDYRRPQSPQGQRNQFQPQQQLTEEELADLEEDEKEEPDRLTQLLPESKFSCSNKNTGYYADEGLNCEVFHYCQDNARHSWICPEGFLFHQVHLICMPPSSDNICKQSSQYHFVNDYLYRPINEEEVQRKPNTSLRYADRYYPENYYEEAEETHQPAPQVVRRPVQQLQNNYQPQNQNYQLQRPVQQVRQASNTNQVFHSPEEVNIPLQHRRPQPQASQAEDEDY</sequence>
<feature type="signal peptide" evidence="2">
    <location>
        <begin position="1"/>
        <end position="24"/>
    </location>
</feature>
<dbReference type="GO" id="GO:0005576">
    <property type="term" value="C:extracellular region"/>
    <property type="evidence" value="ECO:0007669"/>
    <property type="project" value="InterPro"/>
</dbReference>
<dbReference type="SUPFAM" id="SSF57625">
    <property type="entry name" value="Invertebrate chitin-binding proteins"/>
    <property type="match status" value="1"/>
</dbReference>
<dbReference type="PANTHER" id="PTHR22933:SF31">
    <property type="entry name" value="FI18007P1"/>
    <property type="match status" value="1"/>
</dbReference>
<organism evidence="4 5">
    <name type="scientific">Laodelphax striatellus</name>
    <name type="common">Small brown planthopper</name>
    <name type="synonym">Delphax striatella</name>
    <dbReference type="NCBI Taxonomy" id="195883"/>
    <lineage>
        <taxon>Eukaryota</taxon>
        <taxon>Metazoa</taxon>
        <taxon>Ecdysozoa</taxon>
        <taxon>Arthropoda</taxon>
        <taxon>Hexapoda</taxon>
        <taxon>Insecta</taxon>
        <taxon>Pterygota</taxon>
        <taxon>Neoptera</taxon>
        <taxon>Paraneoptera</taxon>
        <taxon>Hemiptera</taxon>
        <taxon>Auchenorrhyncha</taxon>
        <taxon>Fulgoroidea</taxon>
        <taxon>Delphacidae</taxon>
        <taxon>Criomorphinae</taxon>
        <taxon>Laodelphax</taxon>
    </lineage>
</organism>
<dbReference type="PROSITE" id="PS50940">
    <property type="entry name" value="CHIT_BIND_II"/>
    <property type="match status" value="1"/>
</dbReference>
<evidence type="ECO:0000256" key="2">
    <source>
        <dbReference type="SAM" id="SignalP"/>
    </source>
</evidence>
<dbReference type="InterPro" id="IPR036508">
    <property type="entry name" value="Chitin-bd_dom_sf"/>
</dbReference>
<reference evidence="4 5" key="1">
    <citation type="journal article" date="2017" name="Gigascience">
        <title>Genome sequence of the small brown planthopper, Laodelphax striatellus.</title>
        <authorList>
            <person name="Zhu J."/>
            <person name="Jiang F."/>
            <person name="Wang X."/>
            <person name="Yang P."/>
            <person name="Bao Y."/>
            <person name="Zhao W."/>
            <person name="Wang W."/>
            <person name="Lu H."/>
            <person name="Wang Q."/>
            <person name="Cui N."/>
            <person name="Li J."/>
            <person name="Chen X."/>
            <person name="Luo L."/>
            <person name="Yu J."/>
            <person name="Kang L."/>
            <person name="Cui F."/>
        </authorList>
    </citation>
    <scope>NUCLEOTIDE SEQUENCE [LARGE SCALE GENOMIC DNA]</scope>
    <source>
        <strain evidence="4">Lst14</strain>
    </source>
</reference>
<dbReference type="InParanoid" id="A0A482XG98"/>
<feature type="region of interest" description="Disordered" evidence="1">
    <location>
        <begin position="25"/>
        <end position="160"/>
    </location>
</feature>
<dbReference type="EMBL" id="QKKF02010319">
    <property type="protein sequence ID" value="RZF44757.1"/>
    <property type="molecule type" value="Genomic_DNA"/>
</dbReference>
<accession>A0A482XG98</accession>
<dbReference type="InterPro" id="IPR002557">
    <property type="entry name" value="Chitin-bd_dom"/>
</dbReference>
<feature type="domain" description="Chitin-binding type-2" evidence="3">
    <location>
        <begin position="188"/>
        <end position="246"/>
    </location>
</feature>
<dbReference type="GO" id="GO:0008061">
    <property type="term" value="F:chitin binding"/>
    <property type="evidence" value="ECO:0007669"/>
    <property type="project" value="InterPro"/>
</dbReference>
<keyword evidence="2" id="KW-0732">Signal</keyword>
<dbReference type="FunCoup" id="A0A482XG98">
    <property type="interactions" value="2"/>
</dbReference>
<feature type="region of interest" description="Disordered" evidence="1">
    <location>
        <begin position="338"/>
        <end position="364"/>
    </location>
</feature>
<dbReference type="InterPro" id="IPR052976">
    <property type="entry name" value="Scoloptoxin-like"/>
</dbReference>
<evidence type="ECO:0000259" key="3">
    <source>
        <dbReference type="PROSITE" id="PS50940"/>
    </source>
</evidence>
<gene>
    <name evidence="4" type="ORF">LSTR_LSTR000709</name>
</gene>